<feature type="domain" description="Methyltransferase" evidence="1">
    <location>
        <begin position="74"/>
        <end position="165"/>
    </location>
</feature>
<organism evidence="2 3">
    <name type="scientific">Funneliformis mosseae</name>
    <name type="common">Endomycorrhizal fungus</name>
    <name type="synonym">Glomus mosseae</name>
    <dbReference type="NCBI Taxonomy" id="27381"/>
    <lineage>
        <taxon>Eukaryota</taxon>
        <taxon>Fungi</taxon>
        <taxon>Fungi incertae sedis</taxon>
        <taxon>Mucoromycota</taxon>
        <taxon>Glomeromycotina</taxon>
        <taxon>Glomeromycetes</taxon>
        <taxon>Glomerales</taxon>
        <taxon>Glomeraceae</taxon>
        <taxon>Funneliformis</taxon>
    </lineage>
</organism>
<dbReference type="InterPro" id="IPR041698">
    <property type="entry name" value="Methyltransf_25"/>
</dbReference>
<dbReference type="PANTHER" id="PTHR43591:SF24">
    <property type="entry name" value="2-METHOXY-6-POLYPRENYL-1,4-BENZOQUINOL METHYLASE, MITOCHONDRIAL"/>
    <property type="match status" value="1"/>
</dbReference>
<dbReference type="CDD" id="cd02440">
    <property type="entry name" value="AdoMet_MTases"/>
    <property type="match status" value="1"/>
</dbReference>
<dbReference type="Gene3D" id="3.40.50.150">
    <property type="entry name" value="Vaccinia Virus protein VP39"/>
    <property type="match status" value="1"/>
</dbReference>
<dbReference type="SUPFAM" id="SSF53335">
    <property type="entry name" value="S-adenosyl-L-methionine-dependent methyltransferases"/>
    <property type="match status" value="1"/>
</dbReference>
<dbReference type="PANTHER" id="PTHR43591">
    <property type="entry name" value="METHYLTRANSFERASE"/>
    <property type="match status" value="1"/>
</dbReference>
<sequence>MGGTSSKSRKNKANELLSYKPDVKDENPFAIYYMALNTGDVDIMHLVHFYYKYIWQGCFSVPLEAKLIEGDVKVLDVGCGAGTWLLDLSTQYMNSKFVGIDIMPIFPVEIKPENLEFIEGDVLNGLPFDDNTFDFVHQETMGLSWTKDNWPFVISEYIRVTKPGGYIQFSDPDVVTYGPILGKFFESMRDVCKLRNVDGHYIKTLDKVLENYDEITNVCKDTRDAIMCDAFGGKVGNVWYDINHMVFTKDEIAEGLSAFMNITKEEYFELWSKVEQEAKESRSVTLLHRISCQKKYR</sequence>
<evidence type="ECO:0000313" key="3">
    <source>
        <dbReference type="Proteomes" id="UP000789375"/>
    </source>
</evidence>
<evidence type="ECO:0000259" key="1">
    <source>
        <dbReference type="Pfam" id="PF13649"/>
    </source>
</evidence>
<reference evidence="2" key="1">
    <citation type="submission" date="2021-06" db="EMBL/GenBank/DDBJ databases">
        <authorList>
            <person name="Kallberg Y."/>
            <person name="Tangrot J."/>
            <person name="Rosling A."/>
        </authorList>
    </citation>
    <scope>NUCLEOTIDE SEQUENCE</scope>
    <source>
        <strain evidence="2">87-6 pot B 2015</strain>
    </source>
</reference>
<dbReference type="Pfam" id="PF13649">
    <property type="entry name" value="Methyltransf_25"/>
    <property type="match status" value="1"/>
</dbReference>
<gene>
    <name evidence="2" type="ORF">FMOSSE_LOCUS1461</name>
</gene>
<dbReference type="Proteomes" id="UP000789375">
    <property type="component" value="Unassembled WGS sequence"/>
</dbReference>
<dbReference type="InterPro" id="IPR029063">
    <property type="entry name" value="SAM-dependent_MTases_sf"/>
</dbReference>
<dbReference type="EMBL" id="CAJVPP010000167">
    <property type="protein sequence ID" value="CAG8450229.1"/>
    <property type="molecule type" value="Genomic_DNA"/>
</dbReference>
<accession>A0A9N8VBV6</accession>
<dbReference type="GO" id="GO:0008168">
    <property type="term" value="F:methyltransferase activity"/>
    <property type="evidence" value="ECO:0007669"/>
    <property type="project" value="TreeGrafter"/>
</dbReference>
<dbReference type="AlphaFoldDB" id="A0A9N8VBV6"/>
<protein>
    <submittedName>
        <fullName evidence="2">13512_t:CDS:1</fullName>
    </submittedName>
</protein>
<evidence type="ECO:0000313" key="2">
    <source>
        <dbReference type="EMBL" id="CAG8450229.1"/>
    </source>
</evidence>
<keyword evidence="3" id="KW-1185">Reference proteome</keyword>
<name>A0A9N8VBV6_FUNMO</name>
<proteinExistence type="predicted"/>
<comment type="caution">
    <text evidence="2">The sequence shown here is derived from an EMBL/GenBank/DDBJ whole genome shotgun (WGS) entry which is preliminary data.</text>
</comment>